<evidence type="ECO:0000259" key="1">
    <source>
        <dbReference type="Pfam" id="PF01208"/>
    </source>
</evidence>
<dbReference type="EMBL" id="AECV01000023">
    <property type="protein sequence ID" value="EFW29445.1"/>
    <property type="molecule type" value="Genomic_DNA"/>
</dbReference>
<dbReference type="GO" id="GO:0006779">
    <property type="term" value="P:porphyrin-containing compound biosynthetic process"/>
    <property type="evidence" value="ECO:0007669"/>
    <property type="project" value="InterPro"/>
</dbReference>
<protein>
    <recommendedName>
        <fullName evidence="1">Uroporphyrinogen decarboxylase (URO-D) domain-containing protein</fullName>
    </recommendedName>
</protein>
<reference evidence="2 3" key="1">
    <citation type="submission" date="2010-08" db="EMBL/GenBank/DDBJ databases">
        <authorList>
            <person name="Weinstock G."/>
            <person name="Sodergren E."/>
            <person name="Clifton S."/>
            <person name="Fulton L."/>
            <person name="Fulton B."/>
            <person name="Courtney L."/>
            <person name="Fronick C."/>
            <person name="Harrison M."/>
            <person name="Strong C."/>
            <person name="Farmer C."/>
            <person name="Delahaunty K."/>
            <person name="Markovic C."/>
            <person name="Hall O."/>
            <person name="Minx P."/>
            <person name="Tomlinson C."/>
            <person name="Mitreva M."/>
            <person name="Hou S."/>
            <person name="Chen J."/>
            <person name="Wollam A."/>
            <person name="Pepin K.H."/>
            <person name="Johnson M."/>
            <person name="Bhonagiri V."/>
            <person name="Zhang X."/>
            <person name="Suruliraj S."/>
            <person name="Warren W."/>
            <person name="Chinwalla A."/>
            <person name="Mardis E.R."/>
            <person name="Wilson R.K."/>
        </authorList>
    </citation>
    <scope>NUCLEOTIDE SEQUENCE [LARGE SCALE GENOMIC DNA]</scope>
    <source>
        <strain evidence="2 3">F0399</strain>
    </source>
</reference>
<dbReference type="STRING" id="749551.HMPREF9555_01255"/>
<feature type="domain" description="Uroporphyrinogen decarboxylase (URO-D)" evidence="1">
    <location>
        <begin position="77"/>
        <end position="333"/>
    </location>
</feature>
<sequence length="334" mass="37415">MAVSKKELVLSAMDRKGVERVPAGFWFHFLDDEIHANAYDDPSLEKKVLDGELRYIEESQPDFVKIMTDGFFSYPNPVVQQARTAAELAKVQPLPDDHPFFTRQIAYAQEITRRYGNEIATFYNIFSAATTVKFMQPGTIDESETFLTNLVRADKEAVKAAFAVISADIAKLARRIIEEAGVTGIYLSLQNHTGFGDDRSVYRAVFAPGEQEILRAANAANDYNILHICGYAGHRNELEWYRGYEVKTINWAAVVEGVPLEEGRKVFPEHALLGGFGNLDTDVLYRGSRAEVEAETRRILSAAGRTGVLLGADCTVPRDIDRNRFAWVREAARV</sequence>
<dbReference type="InterPro" id="IPR000257">
    <property type="entry name" value="Uroporphyrinogen_deCOase"/>
</dbReference>
<gene>
    <name evidence="2" type="ORF">HMPREF9555_01255</name>
</gene>
<proteinExistence type="predicted"/>
<evidence type="ECO:0000313" key="2">
    <source>
        <dbReference type="EMBL" id="EFW29445.1"/>
    </source>
</evidence>
<dbReference type="RefSeq" id="WP_009349913.1">
    <property type="nucleotide sequence ID" value="NZ_GL638136.1"/>
</dbReference>
<dbReference type="InterPro" id="IPR038071">
    <property type="entry name" value="UROD/MetE-like_sf"/>
</dbReference>
<comment type="caution">
    <text evidence="2">The sequence shown here is derived from an EMBL/GenBank/DDBJ whole genome shotgun (WGS) entry which is preliminary data.</text>
</comment>
<dbReference type="AlphaFoldDB" id="E7N2N4"/>
<dbReference type="HOGENOM" id="CLU_040933_1_1_9"/>
<organism evidence="2 3">
    <name type="scientific">Selenomonas artemidis F0399</name>
    <dbReference type="NCBI Taxonomy" id="749551"/>
    <lineage>
        <taxon>Bacteria</taxon>
        <taxon>Bacillati</taxon>
        <taxon>Bacillota</taxon>
        <taxon>Negativicutes</taxon>
        <taxon>Selenomonadales</taxon>
        <taxon>Selenomonadaceae</taxon>
        <taxon>Selenomonas</taxon>
    </lineage>
</organism>
<name>E7N2N4_9FIRM</name>
<dbReference type="SUPFAM" id="SSF51726">
    <property type="entry name" value="UROD/MetE-like"/>
    <property type="match status" value="1"/>
</dbReference>
<keyword evidence="3" id="KW-1185">Reference proteome</keyword>
<dbReference type="Proteomes" id="UP000004633">
    <property type="component" value="Unassembled WGS sequence"/>
</dbReference>
<evidence type="ECO:0000313" key="3">
    <source>
        <dbReference type="Proteomes" id="UP000004633"/>
    </source>
</evidence>
<dbReference type="Gene3D" id="3.20.20.210">
    <property type="match status" value="1"/>
</dbReference>
<dbReference type="Pfam" id="PF01208">
    <property type="entry name" value="URO-D"/>
    <property type="match status" value="1"/>
</dbReference>
<accession>E7N2N4</accession>
<dbReference type="GO" id="GO:0004853">
    <property type="term" value="F:uroporphyrinogen decarboxylase activity"/>
    <property type="evidence" value="ECO:0007669"/>
    <property type="project" value="InterPro"/>
</dbReference>